<dbReference type="PIRSF" id="PIRSF031679">
    <property type="entry name" value="Mtase_Alr7345_prd"/>
    <property type="match status" value="1"/>
</dbReference>
<dbReference type="SUPFAM" id="SSF53335">
    <property type="entry name" value="S-adenosyl-L-methionine-dependent methyltransferases"/>
    <property type="match status" value="1"/>
</dbReference>
<keyword evidence="2" id="KW-0489">Methyltransferase</keyword>
<dbReference type="InterPro" id="IPR029063">
    <property type="entry name" value="SAM-dependent_MTases_sf"/>
</dbReference>
<organism evidence="2 3">
    <name type="scientific">Planctobacterium marinum</name>
    <dbReference type="NCBI Taxonomy" id="1631968"/>
    <lineage>
        <taxon>Bacteria</taxon>
        <taxon>Pseudomonadati</taxon>
        <taxon>Pseudomonadota</taxon>
        <taxon>Gammaproteobacteria</taxon>
        <taxon>Alteromonadales</taxon>
        <taxon>Alteromonadaceae</taxon>
        <taxon>Planctobacterium</taxon>
    </lineage>
</organism>
<dbReference type="GO" id="GO:0008168">
    <property type="term" value="F:methyltransferase activity"/>
    <property type="evidence" value="ECO:0007669"/>
    <property type="project" value="UniProtKB-KW"/>
</dbReference>
<gene>
    <name evidence="2" type="ORF">MACH26_02570</name>
</gene>
<dbReference type="AlphaFoldDB" id="A0AA48HHG4"/>
<dbReference type="Gene3D" id="3.40.50.150">
    <property type="entry name" value="Vaccinia Virus protein VP39"/>
    <property type="match status" value="1"/>
</dbReference>
<dbReference type="KEGG" id="pmaw:MACH26_02570"/>
<reference evidence="2" key="1">
    <citation type="submission" date="2023-01" db="EMBL/GenBank/DDBJ databases">
        <title>Complete genome sequence of Planctobacterium marinum strain Dej080120_11.</title>
        <authorList>
            <person name="Ueki S."/>
            <person name="Maruyama F."/>
        </authorList>
    </citation>
    <scope>NUCLEOTIDE SEQUENCE</scope>
    <source>
        <strain evidence="2">Dej080120_11</strain>
    </source>
</reference>
<name>A0AA48HHG4_9ALTE</name>
<accession>A0AA48HHG4</accession>
<sequence length="255" mass="28737">MIKTALKIAAVSLALSSLTANAEELSKTQQKLEDALLADIRSEKEVARDDNRLPMQTLEFFGFREDMSVVELVPGGGWYTKLLAPVLAENGQYYGAIGTSRIKERLSNKPGFENMQIIAEDANIYRAEGAKFYSLELSDAGLGITDVDMVMTFRNYHNFSEEGRRAMNKAAFDALKSGGTYAVVDHTARHMEAPNNENRRRFDPVLAIKEIQEAGFEFVDYSDLHHRLDDTLIYEVGRKSVTGNTDRWTLKFRKP</sequence>
<evidence type="ECO:0000313" key="3">
    <source>
        <dbReference type="Proteomes" id="UP001333710"/>
    </source>
</evidence>
<proteinExistence type="predicted"/>
<dbReference type="EMBL" id="AP027272">
    <property type="protein sequence ID" value="BDX04736.1"/>
    <property type="molecule type" value="Genomic_DNA"/>
</dbReference>
<evidence type="ECO:0000256" key="1">
    <source>
        <dbReference type="SAM" id="SignalP"/>
    </source>
</evidence>
<feature type="chain" id="PRO_5041236141" evidence="1">
    <location>
        <begin position="23"/>
        <end position="255"/>
    </location>
</feature>
<keyword evidence="1" id="KW-0732">Signal</keyword>
<keyword evidence="3" id="KW-1185">Reference proteome</keyword>
<dbReference type="RefSeq" id="WP_338290560.1">
    <property type="nucleotide sequence ID" value="NZ_AP027272.1"/>
</dbReference>
<keyword evidence="2" id="KW-0808">Transferase</keyword>
<dbReference type="Proteomes" id="UP001333710">
    <property type="component" value="Chromosome"/>
</dbReference>
<evidence type="ECO:0000313" key="2">
    <source>
        <dbReference type="EMBL" id="BDX04736.1"/>
    </source>
</evidence>
<dbReference type="GO" id="GO:0032259">
    <property type="term" value="P:methylation"/>
    <property type="evidence" value="ECO:0007669"/>
    <property type="project" value="UniProtKB-KW"/>
</dbReference>
<feature type="signal peptide" evidence="1">
    <location>
        <begin position="1"/>
        <end position="22"/>
    </location>
</feature>
<dbReference type="InterPro" id="IPR016980">
    <property type="entry name" value="S-AdoMet-dep_MeTrfase_Alr7345"/>
</dbReference>
<protein>
    <submittedName>
        <fullName evidence="2">Methyltransferase</fullName>
    </submittedName>
</protein>